<comment type="similarity">
    <text evidence="1 5">Belongs to the flavin oxidoreductase frp family.</text>
</comment>
<evidence type="ECO:0000256" key="1">
    <source>
        <dbReference type="ARBA" id="ARBA00008366"/>
    </source>
</evidence>
<evidence type="ECO:0000313" key="8">
    <source>
        <dbReference type="Proteomes" id="UP000678228"/>
    </source>
</evidence>
<feature type="domain" description="Nitroreductase" evidence="6">
    <location>
        <begin position="9"/>
        <end position="164"/>
    </location>
</feature>
<comment type="caution">
    <text evidence="7">The sequence shown here is derived from an EMBL/GenBank/DDBJ whole genome shotgun (WGS) entry which is preliminary data.</text>
</comment>
<keyword evidence="2 5" id="KW-0285">Flavoprotein</keyword>
<dbReference type="Proteomes" id="UP000678228">
    <property type="component" value="Unassembled WGS sequence"/>
</dbReference>
<keyword evidence="4 5" id="KW-0560">Oxidoreductase</keyword>
<evidence type="ECO:0000256" key="4">
    <source>
        <dbReference type="ARBA" id="ARBA00023002"/>
    </source>
</evidence>
<evidence type="ECO:0000256" key="3">
    <source>
        <dbReference type="ARBA" id="ARBA00022643"/>
    </source>
</evidence>
<dbReference type="InterPro" id="IPR016446">
    <property type="entry name" value="Flavin_OxRdtase_Frp"/>
</dbReference>
<keyword evidence="5" id="KW-0521">NADP</keyword>
<evidence type="ECO:0000259" key="6">
    <source>
        <dbReference type="Pfam" id="PF00881"/>
    </source>
</evidence>
<keyword evidence="8" id="KW-1185">Reference proteome</keyword>
<reference evidence="7" key="1">
    <citation type="submission" date="2021-03" db="EMBL/GenBank/DDBJ databases">
        <title>Bacillus suaedae sp. nov., isolated from Suaeda aralocaspica.</title>
        <authorList>
            <person name="Lei R.F.R."/>
        </authorList>
    </citation>
    <scope>NUCLEOTIDE SEQUENCE</scope>
    <source>
        <strain evidence="7">YZJH907-2</strain>
    </source>
</reference>
<dbReference type="SUPFAM" id="SSF55469">
    <property type="entry name" value="FMN-dependent nitroreductase-like"/>
    <property type="match status" value="1"/>
</dbReference>
<dbReference type="InterPro" id="IPR000415">
    <property type="entry name" value="Nitroreductase-like"/>
</dbReference>
<dbReference type="PANTHER" id="PTHR43425">
    <property type="entry name" value="OXYGEN-INSENSITIVE NADPH NITROREDUCTASE"/>
    <property type="match status" value="1"/>
</dbReference>
<dbReference type="GO" id="GO:0016491">
    <property type="term" value="F:oxidoreductase activity"/>
    <property type="evidence" value="ECO:0007669"/>
    <property type="project" value="UniProtKB-UniRule"/>
</dbReference>
<protein>
    <submittedName>
        <fullName evidence="7">NADPH-dependent oxidoreductase</fullName>
    </submittedName>
</protein>
<dbReference type="PANTHER" id="PTHR43425:SF2">
    <property type="entry name" value="OXYGEN-INSENSITIVE NADPH NITROREDUCTASE"/>
    <property type="match status" value="1"/>
</dbReference>
<organism evidence="7 8">
    <name type="scientific">Halalkalibacter suaedae</name>
    <dbReference type="NCBI Taxonomy" id="2822140"/>
    <lineage>
        <taxon>Bacteria</taxon>
        <taxon>Bacillati</taxon>
        <taxon>Bacillota</taxon>
        <taxon>Bacilli</taxon>
        <taxon>Bacillales</taxon>
        <taxon>Bacillaceae</taxon>
        <taxon>Halalkalibacter</taxon>
    </lineage>
</organism>
<accession>A0A940WQ40</accession>
<dbReference type="AlphaFoldDB" id="A0A940WQ40"/>
<dbReference type="PIRSF" id="PIRSF005426">
    <property type="entry name" value="Frp"/>
    <property type="match status" value="1"/>
</dbReference>
<sequence length="249" mass="27718">MNEVIKTLKNHRSFRHYSNKPLKEEELSAIITAAQSGPSWIHGQQVSVIAVQDTTRKNQLAELCGNQDHIRQAPVFLIFCADFHRAKLASEIEGTDFNAVEDVDSVIVGATDVGIALGNAIAAAESYQLGTVPIGGIRKNPLQVIDLLELPKYVIPISGLCIGYGEKDPGVNLRLPLETFYHKEIYNKEQKQAVEKYNLSFQGFQKERGGKETPWTKRIAGFYNGNHYNGNYPDVAAMLKQQGFPCRDI</sequence>
<dbReference type="Pfam" id="PF00881">
    <property type="entry name" value="Nitroreductase"/>
    <property type="match status" value="1"/>
</dbReference>
<name>A0A940WQ40_9BACI</name>
<dbReference type="Gene3D" id="3.40.109.10">
    <property type="entry name" value="NADH Oxidase"/>
    <property type="match status" value="1"/>
</dbReference>
<evidence type="ECO:0000256" key="2">
    <source>
        <dbReference type="ARBA" id="ARBA00022630"/>
    </source>
</evidence>
<evidence type="ECO:0000256" key="5">
    <source>
        <dbReference type="PIRNR" id="PIRNR005426"/>
    </source>
</evidence>
<keyword evidence="3 5" id="KW-0288">FMN</keyword>
<dbReference type="CDD" id="cd02146">
    <property type="entry name" value="NfsA-like"/>
    <property type="match status" value="1"/>
</dbReference>
<gene>
    <name evidence="7" type="ORF">J7W16_04915</name>
</gene>
<evidence type="ECO:0000313" key="7">
    <source>
        <dbReference type="EMBL" id="MBP3950465.1"/>
    </source>
</evidence>
<dbReference type="InterPro" id="IPR029479">
    <property type="entry name" value="Nitroreductase"/>
</dbReference>
<dbReference type="EMBL" id="JAGKSQ010000002">
    <property type="protein sequence ID" value="MBP3950465.1"/>
    <property type="molecule type" value="Genomic_DNA"/>
</dbReference>
<dbReference type="RefSeq" id="WP_210596107.1">
    <property type="nucleotide sequence ID" value="NZ_JAGKSQ010000002.1"/>
</dbReference>
<proteinExistence type="inferred from homology"/>